<reference evidence="4" key="1">
    <citation type="submission" date="2020-06" db="EMBL/GenBank/DDBJ databases">
        <authorList>
            <person name="Li T."/>
            <person name="Hu X."/>
            <person name="Zhang T."/>
            <person name="Song X."/>
            <person name="Zhang H."/>
            <person name="Dai N."/>
            <person name="Sheng W."/>
            <person name="Hou X."/>
            <person name="Wei L."/>
        </authorList>
    </citation>
    <scope>NUCLEOTIDE SEQUENCE</scope>
    <source>
        <strain evidence="4">KEN8</strain>
        <tissue evidence="4">Leaf</tissue>
    </source>
</reference>
<feature type="repeat" description="PPR" evidence="3">
    <location>
        <begin position="516"/>
        <end position="550"/>
    </location>
</feature>
<dbReference type="PANTHER" id="PTHR47939:SF5">
    <property type="entry name" value="PENTACOTRIPEPTIDE-REPEAT REGION OF PRORP DOMAIN-CONTAINING PROTEIN"/>
    <property type="match status" value="1"/>
</dbReference>
<feature type="repeat" description="PPR" evidence="3">
    <location>
        <begin position="377"/>
        <end position="411"/>
    </location>
</feature>
<dbReference type="PANTHER" id="PTHR47939">
    <property type="entry name" value="MEMBRANE-ASSOCIATED SALT-INDUCIBLE PROTEIN-LIKE"/>
    <property type="match status" value="1"/>
</dbReference>
<accession>A0AAW2QL77</accession>
<evidence type="ECO:0000256" key="2">
    <source>
        <dbReference type="ARBA" id="ARBA00022737"/>
    </source>
</evidence>
<dbReference type="InterPro" id="IPR002885">
    <property type="entry name" value="PPR_rpt"/>
</dbReference>
<protein>
    <submittedName>
        <fullName evidence="4">Pentatricopeptide repeat-containing protein, mitochondrial</fullName>
    </submittedName>
</protein>
<dbReference type="Pfam" id="PF13041">
    <property type="entry name" value="PPR_2"/>
    <property type="match status" value="3"/>
</dbReference>
<evidence type="ECO:0000256" key="3">
    <source>
        <dbReference type="PROSITE-ProRule" id="PRU00708"/>
    </source>
</evidence>
<dbReference type="PROSITE" id="PS51375">
    <property type="entry name" value="PPR"/>
    <property type="match status" value="5"/>
</dbReference>
<dbReference type="Pfam" id="PF12854">
    <property type="entry name" value="PPR_1"/>
    <property type="match status" value="1"/>
</dbReference>
<dbReference type="InterPro" id="IPR050667">
    <property type="entry name" value="PPR-containing_protein"/>
</dbReference>
<gene>
    <name evidence="4" type="ORF">Scaly_1083600</name>
</gene>
<feature type="repeat" description="PPR" evidence="3">
    <location>
        <begin position="342"/>
        <end position="376"/>
    </location>
</feature>
<reference evidence="4" key="2">
    <citation type="journal article" date="2024" name="Plant">
        <title>Genomic evolution and insights into agronomic trait innovations of Sesamum species.</title>
        <authorList>
            <person name="Miao H."/>
            <person name="Wang L."/>
            <person name="Qu L."/>
            <person name="Liu H."/>
            <person name="Sun Y."/>
            <person name="Le M."/>
            <person name="Wang Q."/>
            <person name="Wei S."/>
            <person name="Zheng Y."/>
            <person name="Lin W."/>
            <person name="Duan Y."/>
            <person name="Cao H."/>
            <person name="Xiong S."/>
            <person name="Wang X."/>
            <person name="Wei L."/>
            <person name="Li C."/>
            <person name="Ma Q."/>
            <person name="Ju M."/>
            <person name="Zhao R."/>
            <person name="Li G."/>
            <person name="Mu C."/>
            <person name="Tian Q."/>
            <person name="Mei H."/>
            <person name="Zhang T."/>
            <person name="Gao T."/>
            <person name="Zhang H."/>
        </authorList>
    </citation>
    <scope>NUCLEOTIDE SEQUENCE</scope>
    <source>
        <strain evidence="4">KEN8</strain>
    </source>
</reference>
<keyword evidence="2" id="KW-0677">Repeat</keyword>
<dbReference type="NCBIfam" id="TIGR00756">
    <property type="entry name" value="PPR"/>
    <property type="match status" value="5"/>
</dbReference>
<feature type="repeat" description="PPR" evidence="3">
    <location>
        <begin position="415"/>
        <end position="449"/>
    </location>
</feature>
<sequence>MIRIFVDAFSPVLASSFELESILLNLLSSRATGARIETSPKSQFSVYSFRSQISSGFHSTSGATSLKHSPRAFEFIGDTLFNSDFRNVLCFWAVMLQRLSVSQALCETRRFLRNVSLPLLADYRPPAYHVVPLSWFNHCSKIQAWPVLILHRTLLTNPNRNLSSTVEYSVRLSSSLWDQILRQFCSLEAFESEKATDTHGSDNVDKVYKTVLDYSNPEYKMEGALDKLGIELTTPLVVEMIDILSSTKYKVKQFRIICDLLDYMKRSKKNSVPIEVLLTILRQYTEKHLTHLQKFAKKKKIRVKTQPEINAFNLMLDALCKCCLVEEAEVMFKRVKSKIKPNSDTYNILFFGWCRVRNPTRGMCVLEDMIKMGHTPENFTYNTAIDTFCKAGMLTEAAELLEFMKTKGSTMSSPTAKTYAIMMVALVQNDRMDDCFKILADMIDCGCLPDVSTYKELIEGMCSCGKIEAAYKFLQEMDGQAILLILSLTTVFSRIGDPEGAFETWNEMDRRGCPRDTDTYCVMIEGLFGCSNTRDAIYLLEQVINRGMKLPYKKFDTFLMQLSAVGDLQAIHRLSEHMRKFYNPAMARRFALNQKRKSMSLRGK</sequence>
<dbReference type="Gene3D" id="1.25.40.10">
    <property type="entry name" value="Tetratricopeptide repeat domain"/>
    <property type="match status" value="3"/>
</dbReference>
<dbReference type="EMBL" id="JACGWM010000006">
    <property type="protein sequence ID" value="KAL0368647.1"/>
    <property type="molecule type" value="Genomic_DNA"/>
</dbReference>
<comment type="similarity">
    <text evidence="1">Belongs to the PPR family. P subfamily.</text>
</comment>
<evidence type="ECO:0000313" key="4">
    <source>
        <dbReference type="EMBL" id="KAL0368647.1"/>
    </source>
</evidence>
<feature type="repeat" description="PPR" evidence="3">
    <location>
        <begin position="450"/>
        <end position="484"/>
    </location>
</feature>
<comment type="caution">
    <text evidence="4">The sequence shown here is derived from an EMBL/GenBank/DDBJ whole genome shotgun (WGS) entry which is preliminary data.</text>
</comment>
<name>A0AAW2QL77_9LAMI</name>
<evidence type="ECO:0000256" key="1">
    <source>
        <dbReference type="ARBA" id="ARBA00007626"/>
    </source>
</evidence>
<proteinExistence type="inferred from homology"/>
<dbReference type="InterPro" id="IPR011990">
    <property type="entry name" value="TPR-like_helical_dom_sf"/>
</dbReference>
<dbReference type="AlphaFoldDB" id="A0AAW2QL77"/>
<organism evidence="4">
    <name type="scientific">Sesamum calycinum</name>
    <dbReference type="NCBI Taxonomy" id="2727403"/>
    <lineage>
        <taxon>Eukaryota</taxon>
        <taxon>Viridiplantae</taxon>
        <taxon>Streptophyta</taxon>
        <taxon>Embryophyta</taxon>
        <taxon>Tracheophyta</taxon>
        <taxon>Spermatophyta</taxon>
        <taxon>Magnoliopsida</taxon>
        <taxon>eudicotyledons</taxon>
        <taxon>Gunneridae</taxon>
        <taxon>Pentapetalae</taxon>
        <taxon>asterids</taxon>
        <taxon>lamiids</taxon>
        <taxon>Lamiales</taxon>
        <taxon>Pedaliaceae</taxon>
        <taxon>Sesamum</taxon>
    </lineage>
</organism>